<accession>E6MV88</accession>
<dbReference type="Proteomes" id="UP000032707">
    <property type="component" value="Unassembled WGS sequence"/>
</dbReference>
<protein>
    <recommendedName>
        <fullName evidence="4">PilS cassette</fullName>
    </recommendedName>
</protein>
<reference evidence="2 3" key="1">
    <citation type="journal article" date="2011" name="J. Bacteriol.">
        <title>Genome sequence of Neisseria meningitidis serogroup B strain H44/76.</title>
        <authorList>
            <person name="Piet J.R."/>
            <person name="Huis In 't Veld R.A."/>
            <person name="van Schaik B.D."/>
            <person name="van Kampen A.H."/>
            <person name="Baas F."/>
            <person name="van de Beek D."/>
            <person name="Pannekoek Y."/>
            <person name="van der Ende A."/>
        </authorList>
    </citation>
    <scope>NUCLEOTIDE SEQUENCE [LARGE SCALE GENOMIC DNA]</scope>
    <source>
        <strain evidence="2 3">H44/76</strain>
    </source>
</reference>
<feature type="region of interest" description="Disordered" evidence="1">
    <location>
        <begin position="23"/>
        <end position="44"/>
    </location>
</feature>
<dbReference type="EMBL" id="AEQZ01000011">
    <property type="protein sequence ID" value="EFV64495.1"/>
    <property type="molecule type" value="Genomic_DNA"/>
</dbReference>
<dbReference type="PATRIC" id="fig|909420.4.peg.544"/>
<feature type="compositionally biased region" description="Basic residues" evidence="1">
    <location>
        <begin position="27"/>
        <end position="37"/>
    </location>
</feature>
<name>E6MV88_NEIMH</name>
<dbReference type="AlphaFoldDB" id="E6MV88"/>
<evidence type="ECO:0000313" key="3">
    <source>
        <dbReference type="Proteomes" id="UP000032707"/>
    </source>
</evidence>
<gene>
    <name evidence="2" type="ORF">NMH_0094</name>
</gene>
<proteinExistence type="predicted"/>
<comment type="caution">
    <text evidence="2">The sequence shown here is derived from an EMBL/GenBank/DDBJ whole genome shotgun (WGS) entry which is preliminary data.</text>
</comment>
<organism evidence="2 3">
    <name type="scientific">Neisseria meningitidis serogroup B / serotype 15 (strain H44/76)</name>
    <dbReference type="NCBI Taxonomy" id="909420"/>
    <lineage>
        <taxon>Bacteria</taxon>
        <taxon>Pseudomonadati</taxon>
        <taxon>Pseudomonadota</taxon>
        <taxon>Betaproteobacteria</taxon>
        <taxon>Neisseriales</taxon>
        <taxon>Neisseriaceae</taxon>
        <taxon>Neisseria</taxon>
    </lineage>
</organism>
<evidence type="ECO:0000256" key="1">
    <source>
        <dbReference type="SAM" id="MobiDB-lite"/>
    </source>
</evidence>
<sequence>MTAGDFCFSDKFLKLKIPLFPREQKTKNRNLKSRHSRAGGNPVR</sequence>
<evidence type="ECO:0000313" key="2">
    <source>
        <dbReference type="EMBL" id="EFV64495.1"/>
    </source>
</evidence>
<evidence type="ECO:0008006" key="4">
    <source>
        <dbReference type="Google" id="ProtNLM"/>
    </source>
</evidence>